<evidence type="ECO:0000313" key="1">
    <source>
        <dbReference type="EMBL" id="QSS52209.1"/>
    </source>
</evidence>
<proteinExistence type="predicted"/>
<evidence type="ECO:0000313" key="2">
    <source>
        <dbReference type="Proteomes" id="UP000663419"/>
    </source>
</evidence>
<protein>
    <submittedName>
        <fullName evidence="1">Uncharacterized protein</fullName>
    </submittedName>
</protein>
<reference evidence="1" key="1">
    <citation type="submission" date="2021-01" db="EMBL/GenBank/DDBJ databases">
        <title>Chromosome-level genome assembly of a human fungal pathogen reveals clustering of transcriptionally co-regulated genes.</title>
        <authorList>
            <person name="Voorhies M."/>
            <person name="Cohen S."/>
            <person name="Shea T.P."/>
            <person name="Petrus S."/>
            <person name="Munoz J.F."/>
            <person name="Poplawski S."/>
            <person name="Goldman W.E."/>
            <person name="Michael T."/>
            <person name="Cuomo C.A."/>
            <person name="Sil A."/>
            <person name="Beyhan S."/>
        </authorList>
    </citation>
    <scope>NUCLEOTIDE SEQUENCE</scope>
    <source>
        <strain evidence="1">H88</strain>
    </source>
</reference>
<sequence length="238" mass="27788">MGFHSVMAARGKTLLYKEKMKVVSQLNHNKVYLHSKLIKRQRQWHFRHADTEQFNQQLRNSAGGESLDECPALPPLQISEWRQVIKLTCTDTQELTEDEQFARQCACIIIWFKLQRQKEVQCWGCHKKQQPSQRYFQPDPPLDTVRAKESIPAKLGEKQCPFCIADISLPWGERMKVRERTNKFWNHIKSIHCEELKAYSSGQKHCRICKVQGITFTAPSIMEFKSHTLSVHGPCLRP</sequence>
<dbReference type="EMBL" id="CP069103">
    <property type="protein sequence ID" value="QSS52209.1"/>
    <property type="molecule type" value="Genomic_DNA"/>
</dbReference>
<dbReference type="AlphaFoldDB" id="A0A8A1LDR9"/>
<gene>
    <name evidence="1" type="ORF">I7I53_07761</name>
</gene>
<accession>A0A8A1LDR9</accession>
<organism evidence="1 2">
    <name type="scientific">Ajellomyces capsulatus (strain H88)</name>
    <name type="common">Darling's disease fungus</name>
    <name type="synonym">Histoplasma capsulatum</name>
    <dbReference type="NCBI Taxonomy" id="544711"/>
    <lineage>
        <taxon>Eukaryota</taxon>
        <taxon>Fungi</taxon>
        <taxon>Dikarya</taxon>
        <taxon>Ascomycota</taxon>
        <taxon>Pezizomycotina</taxon>
        <taxon>Eurotiomycetes</taxon>
        <taxon>Eurotiomycetidae</taxon>
        <taxon>Onygenales</taxon>
        <taxon>Ajellomycetaceae</taxon>
        <taxon>Histoplasma</taxon>
    </lineage>
</organism>
<dbReference type="Proteomes" id="UP000663419">
    <property type="component" value="Chromosome 2"/>
</dbReference>
<dbReference type="VEuPathDB" id="FungiDB:I7I53_07761"/>
<name>A0A8A1LDR9_AJEC8</name>